<keyword evidence="3" id="KW-0326">Glycosidase</keyword>
<evidence type="ECO:0000313" key="5">
    <source>
        <dbReference type="EMBL" id="PZW26124.1"/>
    </source>
</evidence>
<dbReference type="RefSeq" id="WP_111324420.1">
    <property type="nucleotide sequence ID" value="NZ_BIFX01000003.1"/>
</dbReference>
<dbReference type="InterPro" id="IPR004888">
    <property type="entry name" value="Glycoside_hydrolase_63"/>
</dbReference>
<dbReference type="GO" id="GO:0009311">
    <property type="term" value="P:oligosaccharide metabolic process"/>
    <property type="evidence" value="ECO:0007669"/>
    <property type="project" value="InterPro"/>
</dbReference>
<accession>A0A326U3N1</accession>
<dbReference type="PANTHER" id="PTHR10412">
    <property type="entry name" value="MANNOSYL-OLIGOSACCHARIDE GLUCOSIDASE"/>
    <property type="match status" value="1"/>
</dbReference>
<sequence length="581" mass="66959">METGSPYLNLLKNRIMLERVPFTDRDSRLILFRADERSLWVGLAEYEIDPELSPAITNWRFTDEAGEPCACAWTTYPHQILNQTPGGTFRITFVDPETLLVALPAGRSGLILHTPMEQGQTDRRGGILSRSSTSPCSLVYTTNATLLCNRVTELTNGQYEIRLLFEAEEDAALLLNITRTPGFNRRVLPASQALQAAEQRWHDWFAGVPEVAEQYRTRYYYAWWVMRVNLLYPYAHPIREGMVPSKMGYVGVWHWDSYFHALALRHRDMRLAQDQFRIMLDYQLPDGLIPDIVHDEGILAHTTEIVEADITKPPLTAWAAWKLYELDGDREFLNEMYDPIIRFQHWWFTRSDPDGNGLCEYLHPWSSGLDNNPLWDQGLPVETPDLNAYLCLQYDYLARIAEVLERPDEAEQWRQKAGELAQRMIELRWDEEAGLFRAAHDGQLLAVRTPFNLFPLITGRMPAAIADRLVETLTDERQFWGHHPVPTVAFDDPAFNPLSMWRGPVWLNVNYLLIDGLFRAGYPEQARELRRRTLELALAADDFYEYYHPLTGEKPPRATHAFGWSSALFIDLALAASNELS</sequence>
<keyword evidence="2" id="KW-0378">Hydrolase</keyword>
<dbReference type="InterPro" id="IPR054491">
    <property type="entry name" value="MGH1-like_GH"/>
</dbReference>
<organism evidence="5 6">
    <name type="scientific">Thermosporothrix hazakensis</name>
    <dbReference type="NCBI Taxonomy" id="644383"/>
    <lineage>
        <taxon>Bacteria</taxon>
        <taxon>Bacillati</taxon>
        <taxon>Chloroflexota</taxon>
        <taxon>Ktedonobacteria</taxon>
        <taxon>Ktedonobacterales</taxon>
        <taxon>Thermosporotrichaceae</taxon>
        <taxon>Thermosporothrix</taxon>
    </lineage>
</organism>
<dbReference type="SUPFAM" id="SSF48208">
    <property type="entry name" value="Six-hairpin glycosidases"/>
    <property type="match status" value="1"/>
</dbReference>
<evidence type="ECO:0000256" key="2">
    <source>
        <dbReference type="ARBA" id="ARBA00022801"/>
    </source>
</evidence>
<feature type="domain" description="Mannosylglycerate hydrolase MGH1-like glycoside hydrolase" evidence="4">
    <location>
        <begin position="249"/>
        <end position="565"/>
    </location>
</feature>
<evidence type="ECO:0000256" key="1">
    <source>
        <dbReference type="ARBA" id="ARBA00010833"/>
    </source>
</evidence>
<dbReference type="PANTHER" id="PTHR10412:SF11">
    <property type="entry name" value="MANNOSYL-OLIGOSACCHARIDE GLUCOSIDASE"/>
    <property type="match status" value="1"/>
</dbReference>
<dbReference type="InterPro" id="IPR012341">
    <property type="entry name" value="6hp_glycosidase-like_sf"/>
</dbReference>
<dbReference type="EMBL" id="QKUF01000016">
    <property type="protein sequence ID" value="PZW26124.1"/>
    <property type="molecule type" value="Genomic_DNA"/>
</dbReference>
<evidence type="ECO:0000259" key="4">
    <source>
        <dbReference type="Pfam" id="PF22422"/>
    </source>
</evidence>
<dbReference type="AlphaFoldDB" id="A0A326U3N1"/>
<dbReference type="Gene3D" id="1.50.10.10">
    <property type="match status" value="1"/>
</dbReference>
<dbReference type="Pfam" id="PF22422">
    <property type="entry name" value="MGH1-like_GH"/>
    <property type="match status" value="1"/>
</dbReference>
<evidence type="ECO:0000256" key="3">
    <source>
        <dbReference type="ARBA" id="ARBA00023295"/>
    </source>
</evidence>
<comment type="caution">
    <text evidence="5">The sequence shown here is derived from an EMBL/GenBank/DDBJ whole genome shotgun (WGS) entry which is preliminary data.</text>
</comment>
<name>A0A326U3N1_THEHA</name>
<dbReference type="GO" id="GO:0004573">
    <property type="term" value="F:Glc3Man9GlcNAc2 oligosaccharide glucosidase activity"/>
    <property type="evidence" value="ECO:0007669"/>
    <property type="project" value="InterPro"/>
</dbReference>
<comment type="similarity">
    <text evidence="1">Belongs to the glycosyl hydrolase 63 family.</text>
</comment>
<dbReference type="InterPro" id="IPR008928">
    <property type="entry name" value="6-hairpin_glycosidase_sf"/>
</dbReference>
<proteinExistence type="inferred from homology"/>
<protein>
    <submittedName>
        <fullName evidence="5">Trehalase</fullName>
    </submittedName>
</protein>
<dbReference type="Proteomes" id="UP000248806">
    <property type="component" value="Unassembled WGS sequence"/>
</dbReference>
<dbReference type="OrthoDB" id="9798687at2"/>
<keyword evidence="6" id="KW-1185">Reference proteome</keyword>
<dbReference type="GO" id="GO:0006487">
    <property type="term" value="P:protein N-linked glycosylation"/>
    <property type="evidence" value="ECO:0007669"/>
    <property type="project" value="TreeGrafter"/>
</dbReference>
<gene>
    <name evidence="5" type="ORF">EI42_04083</name>
</gene>
<reference evidence="5 6" key="1">
    <citation type="submission" date="2018-06" db="EMBL/GenBank/DDBJ databases">
        <title>Genomic Encyclopedia of Archaeal and Bacterial Type Strains, Phase II (KMG-II): from individual species to whole genera.</title>
        <authorList>
            <person name="Goeker M."/>
        </authorList>
    </citation>
    <scope>NUCLEOTIDE SEQUENCE [LARGE SCALE GENOMIC DNA]</scope>
    <source>
        <strain evidence="5 6">ATCC BAA-1881</strain>
    </source>
</reference>
<evidence type="ECO:0000313" key="6">
    <source>
        <dbReference type="Proteomes" id="UP000248806"/>
    </source>
</evidence>